<dbReference type="OMA" id="KEYIPKW"/>
<dbReference type="RefSeq" id="XP_022091340.1">
    <property type="nucleotide sequence ID" value="XM_022235648.1"/>
</dbReference>
<gene>
    <name evidence="2" type="primary">LOC110979646</name>
</gene>
<dbReference type="Pfam" id="PF15134">
    <property type="entry name" value="CEP15-like"/>
    <property type="match status" value="1"/>
</dbReference>
<dbReference type="Proteomes" id="UP000694845">
    <property type="component" value="Unplaced"/>
</dbReference>
<reference evidence="2" key="1">
    <citation type="submission" date="2025-08" db="UniProtKB">
        <authorList>
            <consortium name="RefSeq"/>
        </authorList>
    </citation>
    <scope>IDENTIFICATION</scope>
</reference>
<dbReference type="PANTHER" id="PTHR14286">
    <property type="entry name" value="GENE, 49355-RELATED"/>
    <property type="match status" value="1"/>
</dbReference>
<evidence type="ECO:0000313" key="2">
    <source>
        <dbReference type="RefSeq" id="XP_022091340.1"/>
    </source>
</evidence>
<dbReference type="AlphaFoldDB" id="A0A8B7YG14"/>
<protein>
    <submittedName>
        <fullName evidence="2">Uncharacterized protein C3orf14-like</fullName>
    </submittedName>
</protein>
<evidence type="ECO:0000313" key="1">
    <source>
        <dbReference type="Proteomes" id="UP000694845"/>
    </source>
</evidence>
<dbReference type="OrthoDB" id="9871079at2759"/>
<accession>A0A8B7YG14</accession>
<dbReference type="GeneID" id="110979646"/>
<dbReference type="InterPro" id="IPR028006">
    <property type="entry name" value="CEP15-like"/>
</dbReference>
<dbReference type="KEGG" id="aplc:110979646"/>
<name>A0A8B7YG14_ACAPL</name>
<dbReference type="PANTHER" id="PTHR14286:SF2">
    <property type="entry name" value="CENTROSOMAL PROTEIN 15 KDA"/>
    <property type="match status" value="1"/>
</dbReference>
<organism evidence="1 2">
    <name type="scientific">Acanthaster planci</name>
    <name type="common">Crown-of-thorns starfish</name>
    <dbReference type="NCBI Taxonomy" id="133434"/>
    <lineage>
        <taxon>Eukaryota</taxon>
        <taxon>Metazoa</taxon>
        <taxon>Echinodermata</taxon>
        <taxon>Eleutherozoa</taxon>
        <taxon>Asterozoa</taxon>
        <taxon>Asteroidea</taxon>
        <taxon>Valvatacea</taxon>
        <taxon>Valvatida</taxon>
        <taxon>Acanthasteridae</taxon>
        <taxon>Acanthaster</taxon>
    </lineage>
</organism>
<sequence length="118" mass="13773">MADRWLQKELELNEKHEEILARREALLRQAEIRLGDSQDLSASVAHHWGQAKQRNQELLEEIAQCQTDAKIQAAKPLSVALTTLKERYWDMVEKEMPEWKEEVKKAAKRDRSNPPSAR</sequence>
<keyword evidence="1" id="KW-1185">Reference proteome</keyword>
<proteinExistence type="predicted"/>